<gene>
    <name evidence="1" type="ORF">UN65_05130</name>
</gene>
<dbReference type="GeneID" id="56896439"/>
<dbReference type="EMBL" id="CP010992">
    <property type="protein sequence ID" value="AMO19816.1"/>
    <property type="molecule type" value="Genomic_DNA"/>
</dbReference>
<protein>
    <submittedName>
        <fullName evidence="1">Uncharacterized protein</fullName>
    </submittedName>
</protein>
<reference evidence="1 2" key="2">
    <citation type="submission" date="2019-05" db="EMBL/GenBank/DDBJ databases">
        <authorList>
            <person name="Ravantti J.J."/>
        </authorList>
    </citation>
    <scope>NUCLEOTIDE SEQUENCE [LARGE SCALE GENOMIC DNA]</scope>
    <source>
        <strain evidence="1 2">B185</strain>
    </source>
</reference>
<dbReference type="Proteomes" id="UP000304840">
    <property type="component" value="Chromosome"/>
</dbReference>
<evidence type="ECO:0000313" key="1">
    <source>
        <dbReference type="EMBL" id="AMO19816.1"/>
    </source>
</evidence>
<accession>A0AAI8GAR6</accession>
<dbReference type="AlphaFoldDB" id="A0AAI8GAR6"/>
<sequence>MSRTRIIGGKYTKMIGGNYYINSNENISLISGNKVFLNAKGGVHRKDLEIEEDSNMKQILSAEWIPNTSNEKLIEIGDKVSILVKTRNYKKDEIIKISIKNTFNNDDIFINGKVDEKGEVLVQNIYLNLI</sequence>
<organism evidence="1 2">
    <name type="scientific">Flavobacterium columnare</name>
    <dbReference type="NCBI Taxonomy" id="996"/>
    <lineage>
        <taxon>Bacteria</taxon>
        <taxon>Pseudomonadati</taxon>
        <taxon>Bacteroidota</taxon>
        <taxon>Flavobacteriia</taxon>
        <taxon>Flavobacteriales</taxon>
        <taxon>Flavobacteriaceae</taxon>
        <taxon>Flavobacterium</taxon>
    </lineage>
</organism>
<evidence type="ECO:0000313" key="2">
    <source>
        <dbReference type="Proteomes" id="UP000304840"/>
    </source>
</evidence>
<dbReference type="RefSeq" id="WP_060383334.1">
    <property type="nucleotide sequence ID" value="NZ_CP010992.1"/>
</dbReference>
<dbReference type="KEGG" id="fcv:AWN65_11735"/>
<name>A0AAI8GAR6_9FLAO</name>
<proteinExistence type="predicted"/>
<reference evidence="2" key="1">
    <citation type="submission" date="2016-03" db="EMBL/GenBank/DDBJ databases">
        <title>Flavobacterium columnare strain B185, complete genome.</title>
        <authorList>
            <person name="Sundberg L.-R."/>
            <person name="Papponen P."/>
            <person name="Laanto E."/>
        </authorList>
    </citation>
    <scope>NUCLEOTIDE SEQUENCE [LARGE SCALE GENOMIC DNA]</scope>
    <source>
        <strain evidence="2">B185</strain>
    </source>
</reference>